<dbReference type="SUPFAM" id="SSF103473">
    <property type="entry name" value="MFS general substrate transporter"/>
    <property type="match status" value="1"/>
</dbReference>
<evidence type="ECO:0000256" key="1">
    <source>
        <dbReference type="ARBA" id="ARBA00009617"/>
    </source>
</evidence>
<dbReference type="InterPro" id="IPR039672">
    <property type="entry name" value="MFS_2"/>
</dbReference>
<feature type="compositionally biased region" description="Low complexity" evidence="2">
    <location>
        <begin position="445"/>
        <end position="454"/>
    </location>
</feature>
<evidence type="ECO:0000313" key="4">
    <source>
        <dbReference type="EMBL" id="PSU33529.1"/>
    </source>
</evidence>
<feature type="transmembrane region" description="Helical" evidence="3">
    <location>
        <begin position="82"/>
        <end position="100"/>
    </location>
</feature>
<evidence type="ECO:0000256" key="2">
    <source>
        <dbReference type="SAM" id="MobiDB-lite"/>
    </source>
</evidence>
<dbReference type="Proteomes" id="UP000241222">
    <property type="component" value="Unassembled WGS sequence"/>
</dbReference>
<dbReference type="Pfam" id="PF13347">
    <property type="entry name" value="MFS_2"/>
    <property type="match status" value="1"/>
</dbReference>
<dbReference type="GO" id="GO:0015293">
    <property type="term" value="F:symporter activity"/>
    <property type="evidence" value="ECO:0007669"/>
    <property type="project" value="InterPro"/>
</dbReference>
<feature type="transmembrane region" description="Helical" evidence="3">
    <location>
        <begin position="42"/>
        <end position="61"/>
    </location>
</feature>
<keyword evidence="5" id="KW-1185">Reference proteome</keyword>
<dbReference type="NCBIfam" id="TIGR00792">
    <property type="entry name" value="gph"/>
    <property type="match status" value="1"/>
</dbReference>
<feature type="transmembrane region" description="Helical" evidence="3">
    <location>
        <begin position="369"/>
        <end position="391"/>
    </location>
</feature>
<dbReference type="GO" id="GO:0005886">
    <property type="term" value="C:plasma membrane"/>
    <property type="evidence" value="ECO:0007669"/>
    <property type="project" value="TreeGrafter"/>
</dbReference>
<organism evidence="4 5">
    <name type="scientific">Photobacterium lutimaris</name>
    <dbReference type="NCBI Taxonomy" id="388278"/>
    <lineage>
        <taxon>Bacteria</taxon>
        <taxon>Pseudomonadati</taxon>
        <taxon>Pseudomonadota</taxon>
        <taxon>Gammaproteobacteria</taxon>
        <taxon>Vibrionales</taxon>
        <taxon>Vibrionaceae</taxon>
        <taxon>Photobacterium</taxon>
    </lineage>
</organism>
<keyword evidence="3" id="KW-0472">Membrane</keyword>
<name>A0A2T3IY80_9GAMM</name>
<dbReference type="AlphaFoldDB" id="A0A2T3IY80"/>
<evidence type="ECO:0000313" key="5">
    <source>
        <dbReference type="Proteomes" id="UP000241222"/>
    </source>
</evidence>
<reference evidence="4 5" key="1">
    <citation type="submission" date="2018-03" db="EMBL/GenBank/DDBJ databases">
        <title>Whole genome sequencing of Histamine producing bacteria.</title>
        <authorList>
            <person name="Butler K."/>
        </authorList>
    </citation>
    <scope>NUCLEOTIDE SEQUENCE [LARGE SCALE GENOMIC DNA]</scope>
    <source>
        <strain evidence="4 5">JCM 13586</strain>
    </source>
</reference>
<dbReference type="GO" id="GO:0006814">
    <property type="term" value="P:sodium ion transport"/>
    <property type="evidence" value="ECO:0007669"/>
    <property type="project" value="InterPro"/>
</dbReference>
<dbReference type="OrthoDB" id="181905at2"/>
<evidence type="ECO:0000256" key="3">
    <source>
        <dbReference type="SAM" id="Phobius"/>
    </source>
</evidence>
<feature type="transmembrane region" description="Helical" evidence="3">
    <location>
        <begin position="12"/>
        <end position="36"/>
    </location>
</feature>
<dbReference type="GO" id="GO:0008643">
    <property type="term" value="P:carbohydrate transport"/>
    <property type="evidence" value="ECO:0007669"/>
    <property type="project" value="InterPro"/>
</dbReference>
<dbReference type="InterPro" id="IPR036259">
    <property type="entry name" value="MFS_trans_sf"/>
</dbReference>
<feature type="region of interest" description="Disordered" evidence="2">
    <location>
        <begin position="445"/>
        <end position="464"/>
    </location>
</feature>
<feature type="transmembrane region" description="Helical" evidence="3">
    <location>
        <begin position="112"/>
        <end position="138"/>
    </location>
</feature>
<feature type="transmembrane region" description="Helical" evidence="3">
    <location>
        <begin position="237"/>
        <end position="259"/>
    </location>
</feature>
<keyword evidence="3" id="KW-0812">Transmembrane</keyword>
<dbReference type="RefSeq" id="WP_107349164.1">
    <property type="nucleotide sequence ID" value="NZ_PYMH01000005.1"/>
</dbReference>
<sequence length="464" mass="51412">MSLNKISLKEKIGFGLGDGANLIVLSTVFSFLTYYYSDVVGISMAAIGTMFLVVRIVDAVTDPLMGYICDRTVNKHGHYRPWLVRMAIPYGIMIVLAFSVPTNASDFTTIMYAGITYALLMIVYTAINIPYCALGTAITSDQNEQLSIQSIRFVMCSVGALMVSTMLVPMVNWLGADDEARGFQLGMTVLAVIAVIMFFICFKTTKERVIIKEEKMPFKEGLMALLKNDQWRIIGSINFLFLVSNVARGSVFIFYAIHIMERPDLVPLLLTLPIFAEMLGSMMAKPLGDRFCKVKLYIGFQFLQAVSCLAIFFIDPSWITIVVIFVVFRAFIAQMSNPVLWTMLADVVDYGEWKTGKRLPGMTSSGNLFGIKMGMAIGGAGAAWVLSAFGYVSGGESQTEQALMGVMIVLAIVPALIHLLMAFVMKFYKLDKTYVEQIKSELNQKQNNNNTANEEVLEPTLAQS</sequence>
<dbReference type="InterPro" id="IPR001927">
    <property type="entry name" value="Na/Gal_symport"/>
</dbReference>
<dbReference type="PANTHER" id="PTHR11328">
    <property type="entry name" value="MAJOR FACILITATOR SUPERFAMILY DOMAIN-CONTAINING PROTEIN"/>
    <property type="match status" value="1"/>
</dbReference>
<dbReference type="CDD" id="cd17332">
    <property type="entry name" value="MFS_MelB_like"/>
    <property type="match status" value="1"/>
</dbReference>
<feature type="transmembrane region" description="Helical" evidence="3">
    <location>
        <begin position="320"/>
        <end position="348"/>
    </location>
</feature>
<proteinExistence type="inferred from homology"/>
<protein>
    <submittedName>
        <fullName evidence="4">MFS transporter</fullName>
    </submittedName>
</protein>
<dbReference type="EMBL" id="PYMH01000005">
    <property type="protein sequence ID" value="PSU33529.1"/>
    <property type="molecule type" value="Genomic_DNA"/>
</dbReference>
<comment type="similarity">
    <text evidence="1">Belongs to the sodium:galactoside symporter (TC 2.A.2) family.</text>
</comment>
<keyword evidence="3" id="KW-1133">Transmembrane helix</keyword>
<accession>A0A2T3IY80</accession>
<dbReference type="PANTHER" id="PTHR11328:SF24">
    <property type="entry name" value="MAJOR FACILITATOR SUPERFAMILY (MFS) PROFILE DOMAIN-CONTAINING PROTEIN"/>
    <property type="match status" value="1"/>
</dbReference>
<feature type="transmembrane region" description="Helical" evidence="3">
    <location>
        <begin position="403"/>
        <end position="424"/>
    </location>
</feature>
<dbReference type="Gene3D" id="1.20.1250.20">
    <property type="entry name" value="MFS general substrate transporter like domains"/>
    <property type="match status" value="2"/>
</dbReference>
<gene>
    <name evidence="4" type="ORF">C9I99_12170</name>
</gene>
<feature type="transmembrane region" description="Helical" evidence="3">
    <location>
        <begin position="150"/>
        <end position="171"/>
    </location>
</feature>
<feature type="transmembrane region" description="Helical" evidence="3">
    <location>
        <begin position="183"/>
        <end position="202"/>
    </location>
</feature>
<comment type="caution">
    <text evidence="4">The sequence shown here is derived from an EMBL/GenBank/DDBJ whole genome shotgun (WGS) entry which is preliminary data.</text>
</comment>